<reference evidence="2" key="1">
    <citation type="submission" date="2022-08" db="EMBL/GenBank/DDBJ databases">
        <title>Catabolic pathway analysis in culturable SAR92 clade bacteria reveals their overlooked roles in DMSP degradation in coastal seas.</title>
        <authorList>
            <person name="He X."/>
            <person name="Zhang X."/>
            <person name="Zhang Y."/>
        </authorList>
    </citation>
    <scope>NUCLEOTIDE SEQUENCE</scope>
    <source>
        <strain evidence="2">H455</strain>
    </source>
</reference>
<feature type="transmembrane region" description="Helical" evidence="1">
    <location>
        <begin position="7"/>
        <end position="34"/>
    </location>
</feature>
<gene>
    <name evidence="2" type="ORF">NYF23_03880</name>
</gene>
<dbReference type="EMBL" id="CP103416">
    <property type="protein sequence ID" value="UVW35757.1"/>
    <property type="molecule type" value="Genomic_DNA"/>
</dbReference>
<feature type="transmembrane region" description="Helical" evidence="1">
    <location>
        <begin position="54"/>
        <end position="79"/>
    </location>
</feature>
<dbReference type="Proteomes" id="UP001059934">
    <property type="component" value="Chromosome"/>
</dbReference>
<dbReference type="InterPro" id="IPR044020">
    <property type="entry name" value="DUF5676"/>
</dbReference>
<organism evidence="2 3">
    <name type="scientific">SAR92 clade bacterium H455</name>
    <dbReference type="NCBI Taxonomy" id="2974818"/>
    <lineage>
        <taxon>Bacteria</taxon>
        <taxon>Pseudomonadati</taxon>
        <taxon>Pseudomonadota</taxon>
        <taxon>Gammaproteobacteria</taxon>
        <taxon>Cellvibrionales</taxon>
        <taxon>Porticoccaceae</taxon>
        <taxon>SAR92 clade</taxon>
    </lineage>
</organism>
<keyword evidence="1" id="KW-0812">Transmembrane</keyword>
<keyword evidence="1" id="KW-1133">Transmembrane helix</keyword>
<sequence>MININKLIMASTLSAGLLWVICSVLVALLPHTMLQMTAHMIHVDLVDISWTLTWSGFFVGLLGWVILAGIAAALLAVIYNRLVGFDAR</sequence>
<keyword evidence="3" id="KW-1185">Reference proteome</keyword>
<name>A0ABY5TPJ7_9GAMM</name>
<protein>
    <submittedName>
        <fullName evidence="2">DUF5676 family membrane protein</fullName>
    </submittedName>
</protein>
<evidence type="ECO:0000313" key="2">
    <source>
        <dbReference type="EMBL" id="UVW35757.1"/>
    </source>
</evidence>
<keyword evidence="1" id="KW-0472">Membrane</keyword>
<evidence type="ECO:0000313" key="3">
    <source>
        <dbReference type="Proteomes" id="UP001059934"/>
    </source>
</evidence>
<proteinExistence type="predicted"/>
<dbReference type="Pfam" id="PF18926">
    <property type="entry name" value="DUF5676"/>
    <property type="match status" value="1"/>
</dbReference>
<evidence type="ECO:0000256" key="1">
    <source>
        <dbReference type="SAM" id="Phobius"/>
    </source>
</evidence>
<accession>A0ABY5TPJ7</accession>